<evidence type="ECO:0000313" key="2">
    <source>
        <dbReference type="Proteomes" id="UP000217736"/>
    </source>
</evidence>
<organism evidence="1 2">
    <name type="scientific">Mycobacterium shigaense</name>
    <dbReference type="NCBI Taxonomy" id="722731"/>
    <lineage>
        <taxon>Bacteria</taxon>
        <taxon>Bacillati</taxon>
        <taxon>Actinomycetota</taxon>
        <taxon>Actinomycetes</taxon>
        <taxon>Mycobacteriales</taxon>
        <taxon>Mycobacteriaceae</taxon>
        <taxon>Mycobacterium</taxon>
        <taxon>Mycobacterium simiae complex</taxon>
    </lineage>
</organism>
<reference evidence="2" key="1">
    <citation type="submission" date="2017-06" db="EMBL/GenBank/DDBJ databases">
        <title>Complete Genome Sequence of Mycobacterium shigaense.</title>
        <authorList>
            <person name="Fukano H."/>
            <person name="Yoshida M."/>
            <person name="Kazumi Y."/>
            <person name="Ogura Y."/>
            <person name="Mitarai S."/>
            <person name="Hayashi T."/>
            <person name="Hoshino Y."/>
        </authorList>
    </citation>
    <scope>NUCLEOTIDE SEQUENCE [LARGE SCALE GENOMIC DNA]</scope>
    <source>
        <strain evidence="2">UN-152</strain>
    </source>
</reference>
<name>A0A1Z4EM29_9MYCO</name>
<evidence type="ECO:0000313" key="1">
    <source>
        <dbReference type="EMBL" id="BAX94029.1"/>
    </source>
</evidence>
<dbReference type="AlphaFoldDB" id="A0A1Z4EM29"/>
<dbReference type="RefSeq" id="WP_096442143.1">
    <property type="nucleotide sequence ID" value="NZ_AP018164.1"/>
</dbReference>
<dbReference type="Proteomes" id="UP000217736">
    <property type="component" value="Chromosome"/>
</dbReference>
<sequence>MDNSRVKVCVVGGAVRRNSAAAWVVAIDLDADGIYLRPNGIGATLRGAGPGPPFGHANAYIDYQICRKPLLCTAMDEQR</sequence>
<gene>
    <name evidence="1" type="ORF">MSG_03903</name>
</gene>
<dbReference type="KEGG" id="mshg:MSG_03903"/>
<proteinExistence type="predicted"/>
<accession>A0A1Z4EM29</accession>
<keyword evidence="2" id="KW-1185">Reference proteome</keyword>
<dbReference type="EMBL" id="AP018164">
    <property type="protein sequence ID" value="BAX94029.1"/>
    <property type="molecule type" value="Genomic_DNA"/>
</dbReference>
<protein>
    <submittedName>
        <fullName evidence="1">Uncharacterized protein</fullName>
    </submittedName>
</protein>